<dbReference type="PROSITE" id="PS50071">
    <property type="entry name" value="HOMEOBOX_2"/>
    <property type="match status" value="1"/>
</dbReference>
<dbReference type="STRING" id="573508.A0A1E3BDH2"/>
<comment type="caution">
    <text evidence="9">The sequence shown here is derived from an EMBL/GenBank/DDBJ whole genome shotgun (WGS) entry which is preliminary data.</text>
</comment>
<evidence type="ECO:0000256" key="5">
    <source>
        <dbReference type="PROSITE-ProRule" id="PRU00108"/>
    </source>
</evidence>
<dbReference type="InterPro" id="IPR001356">
    <property type="entry name" value="HD"/>
</dbReference>
<reference evidence="9 10" key="1">
    <citation type="journal article" date="2016" name="BMC Genomics">
        <title>Comparative genomic and transcriptomic analyses of the Fuzhuan brick tea-fermentation fungus Aspergillus cristatus.</title>
        <authorList>
            <person name="Ge Y."/>
            <person name="Wang Y."/>
            <person name="Liu Y."/>
            <person name="Tan Y."/>
            <person name="Ren X."/>
            <person name="Zhang X."/>
            <person name="Hyde K.D."/>
            <person name="Liu Y."/>
            <person name="Liu Z."/>
        </authorList>
    </citation>
    <scope>NUCLEOTIDE SEQUENCE [LARGE SCALE GENOMIC DNA]</scope>
    <source>
        <strain evidence="9 10">GZAAS20.1005</strain>
    </source>
</reference>
<evidence type="ECO:0008006" key="11">
    <source>
        <dbReference type="Google" id="ProtNLM"/>
    </source>
</evidence>
<dbReference type="AlphaFoldDB" id="A0A1E3BDH2"/>
<dbReference type="GO" id="GO:0008270">
    <property type="term" value="F:zinc ion binding"/>
    <property type="evidence" value="ECO:0007669"/>
    <property type="project" value="UniProtKB-KW"/>
</dbReference>
<keyword evidence="2 5" id="KW-0371">Homeobox</keyword>
<dbReference type="EMBL" id="JXNT01000005">
    <property type="protein sequence ID" value="ODM19020.1"/>
    <property type="molecule type" value="Genomic_DNA"/>
</dbReference>
<evidence type="ECO:0000256" key="4">
    <source>
        <dbReference type="PROSITE-ProRule" id="PRU00042"/>
    </source>
</evidence>
<evidence type="ECO:0000313" key="10">
    <source>
        <dbReference type="Proteomes" id="UP000094569"/>
    </source>
</evidence>
<feature type="region of interest" description="Disordered" evidence="6">
    <location>
        <begin position="391"/>
        <end position="412"/>
    </location>
</feature>
<dbReference type="PANTHER" id="PTHR11850">
    <property type="entry name" value="HOMEOBOX PROTEIN TRANSCRIPTION FACTORS"/>
    <property type="match status" value="1"/>
</dbReference>
<evidence type="ECO:0000256" key="6">
    <source>
        <dbReference type="SAM" id="MobiDB-lite"/>
    </source>
</evidence>
<dbReference type="InterPro" id="IPR013087">
    <property type="entry name" value="Znf_C2H2_type"/>
</dbReference>
<dbReference type="GO" id="GO:0005634">
    <property type="term" value="C:nucleus"/>
    <property type="evidence" value="ECO:0007669"/>
    <property type="project" value="UniProtKB-SubCell"/>
</dbReference>
<dbReference type="SUPFAM" id="SSF46689">
    <property type="entry name" value="Homeodomain-like"/>
    <property type="match status" value="1"/>
</dbReference>
<protein>
    <recommendedName>
        <fullName evidence="11">Homeobox and C2H2 transcription factor</fullName>
    </recommendedName>
</protein>
<dbReference type="PROSITE" id="PS50157">
    <property type="entry name" value="ZINC_FINGER_C2H2_2"/>
    <property type="match status" value="1"/>
</dbReference>
<dbReference type="Gene3D" id="1.10.10.60">
    <property type="entry name" value="Homeodomain-like"/>
    <property type="match status" value="1"/>
</dbReference>
<organism evidence="9 10">
    <name type="scientific">Aspergillus cristatus</name>
    <name type="common">Chinese Fuzhuan brick tea-fermentation fungus</name>
    <name type="synonym">Eurotium cristatum</name>
    <dbReference type="NCBI Taxonomy" id="573508"/>
    <lineage>
        <taxon>Eukaryota</taxon>
        <taxon>Fungi</taxon>
        <taxon>Dikarya</taxon>
        <taxon>Ascomycota</taxon>
        <taxon>Pezizomycotina</taxon>
        <taxon>Eurotiomycetes</taxon>
        <taxon>Eurotiomycetidae</taxon>
        <taxon>Eurotiales</taxon>
        <taxon>Aspergillaceae</taxon>
        <taxon>Aspergillus</taxon>
        <taxon>Aspergillus subgen. Aspergillus</taxon>
    </lineage>
</organism>
<proteinExistence type="predicted"/>
<dbReference type="Proteomes" id="UP000094569">
    <property type="component" value="Unassembled WGS sequence"/>
</dbReference>
<name>A0A1E3BDH2_ASPCR</name>
<accession>A0A1E3BDH2</accession>
<feature type="domain" description="Homeobox" evidence="7">
    <location>
        <begin position="225"/>
        <end position="282"/>
    </location>
</feature>
<evidence type="ECO:0000313" key="9">
    <source>
        <dbReference type="EMBL" id="ODM19020.1"/>
    </source>
</evidence>
<feature type="domain" description="C2H2-type" evidence="8">
    <location>
        <begin position="417"/>
        <end position="440"/>
    </location>
</feature>
<dbReference type="PROSITE" id="PS00028">
    <property type="entry name" value="ZINC_FINGER_C2H2_1"/>
    <property type="match status" value="1"/>
</dbReference>
<gene>
    <name evidence="9" type="ORF">SI65_05637</name>
</gene>
<dbReference type="GO" id="GO:0003677">
    <property type="term" value="F:DNA binding"/>
    <property type="evidence" value="ECO:0007669"/>
    <property type="project" value="UniProtKB-UniRule"/>
</dbReference>
<keyword evidence="1 5" id="KW-0238">DNA-binding</keyword>
<dbReference type="VEuPathDB" id="FungiDB:SI65_05637"/>
<feature type="region of interest" description="Disordered" evidence="6">
    <location>
        <begin position="278"/>
        <end position="304"/>
    </location>
</feature>
<keyword evidence="4" id="KW-0863">Zinc-finger</keyword>
<dbReference type="Pfam" id="PF05920">
    <property type="entry name" value="Homeobox_KN"/>
    <property type="match status" value="1"/>
</dbReference>
<dbReference type="InterPro" id="IPR050224">
    <property type="entry name" value="TALE_homeobox"/>
</dbReference>
<dbReference type="Gene3D" id="3.30.160.60">
    <property type="entry name" value="Classic Zinc Finger"/>
    <property type="match status" value="1"/>
</dbReference>
<evidence type="ECO:0000259" key="8">
    <source>
        <dbReference type="PROSITE" id="PS50157"/>
    </source>
</evidence>
<feature type="region of interest" description="Disordered" evidence="6">
    <location>
        <begin position="194"/>
        <end position="214"/>
    </location>
</feature>
<evidence type="ECO:0000256" key="3">
    <source>
        <dbReference type="ARBA" id="ARBA00023242"/>
    </source>
</evidence>
<comment type="subcellular location">
    <subcellularLocation>
        <location evidence="5">Nucleus</location>
    </subcellularLocation>
</comment>
<dbReference type="SMART" id="SM00389">
    <property type="entry name" value="HOX"/>
    <property type="match status" value="1"/>
</dbReference>
<keyword evidence="4" id="KW-0479">Metal-binding</keyword>
<sequence>MENDAEHLDDLFTPFDYTQNALETPATEHFPTSDGIPWNDWTAGLEPTASWDNHNGLDPQVDSVGNSTFDFNELLAHQGPGGFEQITGYDFPVGEQLSGLTEFDNNETPNDFTNVSLWLNGAYGPPVPCIHCRVNRLQCLIIQTTPANPNPVTSCSSCVALFRECSLARGEKRQPAGFETVTPVLGHLHGVTEQTDEGQPRQIQAPGDHAKDNDGYSRCNTGLNRQNFSRKGAKILRDWYYQHQEYPYPSNEQKAELARETGFTRKQVSDWFTNARRRQKQTMQFSRPAQVFRAGSPMPTSGIESLTPLERWQQSPPEDEPVPESAIQNAIASTSGDMSRSSWNTSHAGDDIFQHSADDVTSASSVGSRNSYASSDSAAWSYHSGESMPFPLLSRKSSNRSRKKRTRRQSSQTERRYQCTFCTDTFATKYDWNRHEKSVHLSLVSWICVPKLPETWQTNERQAEPTCKFCDTLSPSMSHIEMHEFEVCATRPQSERTFSRKDHLCQHLRKFHHCTKLPNVDVCRTESNNVHSRCGFCGADFQTWSARADHLAEHFKSGTRMDQWTGDWGLDSSVLAALKDAMLPGDRAGPG</sequence>
<keyword evidence="10" id="KW-1185">Reference proteome</keyword>
<dbReference type="OrthoDB" id="10056939at2759"/>
<dbReference type="InterPro" id="IPR009057">
    <property type="entry name" value="Homeodomain-like_sf"/>
</dbReference>
<keyword evidence="4" id="KW-0862">Zinc</keyword>
<evidence type="ECO:0000259" key="7">
    <source>
        <dbReference type="PROSITE" id="PS50071"/>
    </source>
</evidence>
<feature type="DNA-binding region" description="Homeobox" evidence="5">
    <location>
        <begin position="227"/>
        <end position="283"/>
    </location>
</feature>
<evidence type="ECO:0000256" key="2">
    <source>
        <dbReference type="ARBA" id="ARBA00023155"/>
    </source>
</evidence>
<dbReference type="InterPro" id="IPR008422">
    <property type="entry name" value="KN_HD"/>
</dbReference>
<dbReference type="SMART" id="SM00355">
    <property type="entry name" value="ZnF_C2H2"/>
    <property type="match status" value="2"/>
</dbReference>
<dbReference type="GO" id="GO:0006355">
    <property type="term" value="P:regulation of DNA-templated transcription"/>
    <property type="evidence" value="ECO:0007669"/>
    <property type="project" value="InterPro"/>
</dbReference>
<evidence type="ECO:0000256" key="1">
    <source>
        <dbReference type="ARBA" id="ARBA00023125"/>
    </source>
</evidence>
<keyword evidence="3 5" id="KW-0539">Nucleus</keyword>
<dbReference type="CDD" id="cd00086">
    <property type="entry name" value="homeodomain"/>
    <property type="match status" value="1"/>
</dbReference>
<feature type="compositionally biased region" description="Basic residues" evidence="6">
    <location>
        <begin position="397"/>
        <end position="408"/>
    </location>
</feature>